<evidence type="ECO:0000313" key="3">
    <source>
        <dbReference type="Proteomes" id="UP000250462"/>
    </source>
</evidence>
<dbReference type="Proteomes" id="UP000250462">
    <property type="component" value="Unassembled WGS sequence"/>
</dbReference>
<comment type="caution">
    <text evidence="2">The sequence shown here is derived from an EMBL/GenBank/DDBJ whole genome shotgun (WGS) entry which is preliminary data.</text>
</comment>
<dbReference type="InterPro" id="IPR036653">
    <property type="entry name" value="CinA-like_C"/>
</dbReference>
<organism evidence="2 3">
    <name type="scientific">Phytoactinopolyspora halophila</name>
    <dbReference type="NCBI Taxonomy" id="1981511"/>
    <lineage>
        <taxon>Bacteria</taxon>
        <taxon>Bacillati</taxon>
        <taxon>Actinomycetota</taxon>
        <taxon>Actinomycetes</taxon>
        <taxon>Jiangellales</taxon>
        <taxon>Jiangellaceae</taxon>
        <taxon>Phytoactinopolyspora</taxon>
    </lineage>
</organism>
<accession>A0A329QN72</accession>
<dbReference type="InterPro" id="IPR041424">
    <property type="entry name" value="CinA_KH"/>
</dbReference>
<name>A0A329QN72_9ACTN</name>
<dbReference type="PANTHER" id="PTHR13939">
    <property type="entry name" value="NICOTINAMIDE-NUCLEOTIDE AMIDOHYDROLASE PNCC"/>
    <property type="match status" value="1"/>
</dbReference>
<sequence>MNGTRPAVRVGICSIGSELLGGDVVDTNAAWLARRAVEAGAAPSATVVVGDDHDQIIGALGWLAGRCDVIVAAGGLGPTADDLTRDAVADIAGVALHRDDGLVRHLHQTYARLERPVPTDALHQADIPAGATVHEPRGTAAGFSLDLAAGEGHRRLHVLPGVPWEYRELAERVVLPELIRRSGGASRVTRTLHVTGMGESAVGEALRDVSARLATARLDPGHPEHGVELSFLATDDDVLVRFTASAASPDAARQRASAYADEAAERLGDMVASTDDRVEHDVARMLHRHGTTIGTAEGFTAGRICATVSGALAAIRDPEGGTPRGTPPGAGELLRGGIIAHTPPMLAGLFGLGDDQLASGVASPGVVEQMARQAQDRLGADVALGVDVDTDVSTVRWAIVLPDRTVRTGHQFIPGGDPDTVRARSTGLALDALRRELSQLRRRSG</sequence>
<dbReference type="OrthoDB" id="1253990at2"/>
<dbReference type="Pfam" id="PF02464">
    <property type="entry name" value="CinA"/>
    <property type="match status" value="1"/>
</dbReference>
<dbReference type="SUPFAM" id="SSF53218">
    <property type="entry name" value="Molybdenum cofactor biosynthesis proteins"/>
    <property type="match status" value="1"/>
</dbReference>
<dbReference type="InterPro" id="IPR001453">
    <property type="entry name" value="MoaB/Mog_dom"/>
</dbReference>
<dbReference type="AlphaFoldDB" id="A0A329QN72"/>
<dbReference type="RefSeq" id="WP_112258632.1">
    <property type="nucleotide sequence ID" value="NZ_QMIG01000011.1"/>
</dbReference>
<proteinExistence type="predicted"/>
<dbReference type="Gene3D" id="3.40.980.10">
    <property type="entry name" value="MoaB/Mog-like domain"/>
    <property type="match status" value="1"/>
</dbReference>
<dbReference type="EMBL" id="QMIG01000011">
    <property type="protein sequence ID" value="RAW13790.1"/>
    <property type="molecule type" value="Genomic_DNA"/>
</dbReference>
<dbReference type="InterPro" id="IPR036425">
    <property type="entry name" value="MoaB/Mog-like_dom_sf"/>
</dbReference>
<dbReference type="InterPro" id="IPR050101">
    <property type="entry name" value="CinA"/>
</dbReference>
<dbReference type="Gene3D" id="3.90.950.20">
    <property type="entry name" value="CinA-like"/>
    <property type="match status" value="1"/>
</dbReference>
<feature type="domain" description="MoaB/Mog" evidence="1">
    <location>
        <begin position="11"/>
        <end position="181"/>
    </location>
</feature>
<dbReference type="Pfam" id="PF18146">
    <property type="entry name" value="CinA_KH"/>
    <property type="match status" value="1"/>
</dbReference>
<dbReference type="SMART" id="SM00852">
    <property type="entry name" value="MoCF_biosynth"/>
    <property type="match status" value="1"/>
</dbReference>
<keyword evidence="3" id="KW-1185">Reference proteome</keyword>
<reference evidence="2 3" key="1">
    <citation type="submission" date="2018-06" db="EMBL/GenBank/DDBJ databases">
        <title>Phytoactinopolyspora halophila sp. nov., a novel halophilic actinomycete isolated from a saline soil in China.</title>
        <authorList>
            <person name="Tang S.-K."/>
        </authorList>
    </citation>
    <scope>NUCLEOTIDE SEQUENCE [LARGE SCALE GENOMIC DNA]</scope>
    <source>
        <strain evidence="2 3">YIM 96934</strain>
    </source>
</reference>
<dbReference type="CDD" id="cd00885">
    <property type="entry name" value="cinA"/>
    <property type="match status" value="1"/>
</dbReference>
<dbReference type="PANTHER" id="PTHR13939:SF0">
    <property type="entry name" value="NMN AMIDOHYDROLASE-LIKE PROTEIN YFAY"/>
    <property type="match status" value="1"/>
</dbReference>
<dbReference type="Pfam" id="PF00994">
    <property type="entry name" value="MoCF_biosynth"/>
    <property type="match status" value="1"/>
</dbReference>
<protein>
    <recommendedName>
        <fullName evidence="1">MoaB/Mog domain-containing protein</fullName>
    </recommendedName>
</protein>
<dbReference type="InterPro" id="IPR008136">
    <property type="entry name" value="CinA_C"/>
</dbReference>
<evidence type="ECO:0000259" key="1">
    <source>
        <dbReference type="SMART" id="SM00852"/>
    </source>
</evidence>
<dbReference type="SUPFAM" id="SSF142433">
    <property type="entry name" value="CinA-like"/>
    <property type="match status" value="1"/>
</dbReference>
<evidence type="ECO:0000313" key="2">
    <source>
        <dbReference type="EMBL" id="RAW13790.1"/>
    </source>
</evidence>
<dbReference type="Gene3D" id="3.30.70.2860">
    <property type="match status" value="1"/>
</dbReference>
<gene>
    <name evidence="2" type="ORF">DPM12_12360</name>
</gene>